<feature type="signal peptide" evidence="2">
    <location>
        <begin position="1"/>
        <end position="30"/>
    </location>
</feature>
<organism evidence="3 4">
    <name type="scientific">Novipirellula caenicola</name>
    <dbReference type="NCBI Taxonomy" id="1536901"/>
    <lineage>
        <taxon>Bacteria</taxon>
        <taxon>Pseudomonadati</taxon>
        <taxon>Planctomycetota</taxon>
        <taxon>Planctomycetia</taxon>
        <taxon>Pirellulales</taxon>
        <taxon>Pirellulaceae</taxon>
        <taxon>Novipirellula</taxon>
    </lineage>
</organism>
<name>A0ABP9VQE0_9BACT</name>
<dbReference type="Proteomes" id="UP001416858">
    <property type="component" value="Unassembled WGS sequence"/>
</dbReference>
<dbReference type="InterPro" id="IPR029062">
    <property type="entry name" value="Class_I_gatase-like"/>
</dbReference>
<evidence type="ECO:0000256" key="2">
    <source>
        <dbReference type="SAM" id="SignalP"/>
    </source>
</evidence>
<evidence type="ECO:0000313" key="3">
    <source>
        <dbReference type="EMBL" id="GAA5506433.1"/>
    </source>
</evidence>
<proteinExistence type="predicted"/>
<keyword evidence="1" id="KW-0812">Transmembrane</keyword>
<feature type="chain" id="PRO_5045117753" description="DUF4350 domain-containing protein" evidence="2">
    <location>
        <begin position="31"/>
        <end position="770"/>
    </location>
</feature>
<comment type="caution">
    <text evidence="3">The sequence shown here is derived from an EMBL/GenBank/DDBJ whole genome shotgun (WGS) entry which is preliminary data.</text>
</comment>
<reference evidence="3 4" key="1">
    <citation type="submission" date="2024-02" db="EMBL/GenBank/DDBJ databases">
        <title>Rhodopirellula caenicola NBRC 110016.</title>
        <authorList>
            <person name="Ichikawa N."/>
            <person name="Katano-Makiyama Y."/>
            <person name="Hidaka K."/>
        </authorList>
    </citation>
    <scope>NUCLEOTIDE SEQUENCE [LARGE SCALE GENOMIC DNA]</scope>
    <source>
        <strain evidence="3 4">NBRC 110016</strain>
    </source>
</reference>
<evidence type="ECO:0000256" key="1">
    <source>
        <dbReference type="SAM" id="Phobius"/>
    </source>
</evidence>
<sequence length="770" mass="83244">MNPSNVIRPCRLLFLLGCLCISLVTLQSAAAEETASVADKPSSQASENSASASSALANDVIIGINGLFRVGCWTGIRLESQPTAPVRVQTEDGDGVSVSYVRDFADTDSAGSSWTYAIAGSEAAPLIAERADGSQIVTRFPPIGAPSRESSQVPLGMPWIVSFGDPLGVHEIGENRILKRDASVAVSQPTAADQLPDSVMGYEGVDLIMVGAGGAELLASLSSAQQQAIVDWVQSGGRIVLMLGGSLPEMQSAAPWLLDLLPTPPGSQWTVVELDPSAIETFTSTQNPLSSFLGAKLPKGVGEVIITGRTTRRVSTPIAAEYIVGLGKMTVIAADLHAEPFVDWPQRLDLVLSLTGSLLQSTDTPFAKTNRSTAYDDLAGQMRSTLDQFDSQRRFGFSLVSLIVLGLIALIGPLDYFLVNRVFGKPLLGWLTFPIMAIAISVLLVLQARVVSDTEPNATAKVASGAGEQVKLAASSAPTLHSNRFEIVDIDSASGRGKMFTWNTIYSHDARQLDVAVAASPAFEGIAKRIDSNLTFPFGFPGRSFGAIQVSGESARLPGYEVLLRSRDNTLTSQLDDVPFAPRSSKSIASQMRFVADVSEDLSMRRRSGSELLEGSLRNPFPVDVLNGMLIYRNWLYLLPTRFPAGTSIESVDSLRQKNFRWQLSRQKALESSTETESWDPSSTANLERLTEMIMFHDVVGAERYTGLRHEVLSFLDLSDVLTRERCILIGKLARPVTQFQNQGDQDEPIHVDETLSLIRLVMPISAKRR</sequence>
<dbReference type="RefSeq" id="WP_345683380.1">
    <property type="nucleotide sequence ID" value="NZ_BAABRO010000003.1"/>
</dbReference>
<evidence type="ECO:0000313" key="4">
    <source>
        <dbReference type="Proteomes" id="UP001416858"/>
    </source>
</evidence>
<dbReference type="Gene3D" id="3.40.50.880">
    <property type="match status" value="1"/>
</dbReference>
<protein>
    <recommendedName>
        <fullName evidence="5">DUF4350 domain-containing protein</fullName>
    </recommendedName>
</protein>
<evidence type="ECO:0008006" key="5">
    <source>
        <dbReference type="Google" id="ProtNLM"/>
    </source>
</evidence>
<feature type="transmembrane region" description="Helical" evidence="1">
    <location>
        <begin position="395"/>
        <end position="418"/>
    </location>
</feature>
<keyword evidence="1" id="KW-1133">Transmembrane helix</keyword>
<gene>
    <name evidence="3" type="ORF">Rcae01_01886</name>
</gene>
<dbReference type="EMBL" id="BAABRO010000003">
    <property type="protein sequence ID" value="GAA5506433.1"/>
    <property type="molecule type" value="Genomic_DNA"/>
</dbReference>
<dbReference type="SUPFAM" id="SSF52317">
    <property type="entry name" value="Class I glutamine amidotransferase-like"/>
    <property type="match status" value="1"/>
</dbReference>
<keyword evidence="2" id="KW-0732">Signal</keyword>
<feature type="transmembrane region" description="Helical" evidence="1">
    <location>
        <begin position="427"/>
        <end position="446"/>
    </location>
</feature>
<accession>A0ABP9VQE0</accession>
<keyword evidence="1" id="KW-0472">Membrane</keyword>
<keyword evidence="4" id="KW-1185">Reference proteome</keyword>